<protein>
    <submittedName>
        <fullName evidence="8">Major facilitator superfamily MFS_1</fullName>
    </submittedName>
</protein>
<dbReference type="PANTHER" id="PTHR43124:SF3">
    <property type="entry name" value="CHLORAMPHENICOL EFFLUX PUMP RV0191"/>
    <property type="match status" value="1"/>
</dbReference>
<feature type="transmembrane region" description="Helical" evidence="6">
    <location>
        <begin position="270"/>
        <end position="291"/>
    </location>
</feature>
<feature type="domain" description="Major facilitator superfamily (MFS) profile" evidence="7">
    <location>
        <begin position="35"/>
        <end position="418"/>
    </location>
</feature>
<feature type="transmembrane region" description="Helical" evidence="6">
    <location>
        <begin position="396"/>
        <end position="414"/>
    </location>
</feature>
<dbReference type="STRING" id="679901.Mzhil_0079"/>
<feature type="transmembrane region" description="Helical" evidence="6">
    <location>
        <begin position="328"/>
        <end position="350"/>
    </location>
</feature>
<dbReference type="InterPro" id="IPR036259">
    <property type="entry name" value="MFS_trans_sf"/>
</dbReference>
<feature type="transmembrane region" description="Helical" evidence="6">
    <location>
        <begin position="101"/>
        <end position="120"/>
    </location>
</feature>
<dbReference type="PANTHER" id="PTHR43124">
    <property type="entry name" value="PURINE EFFLUX PUMP PBUE"/>
    <property type="match status" value="1"/>
</dbReference>
<dbReference type="EMBL" id="CP002101">
    <property type="protein sequence ID" value="AEH59960.1"/>
    <property type="molecule type" value="Genomic_DNA"/>
</dbReference>
<dbReference type="PROSITE" id="PS50850">
    <property type="entry name" value="MFS"/>
    <property type="match status" value="1"/>
</dbReference>
<dbReference type="KEGG" id="mzh:Mzhil_0079"/>
<keyword evidence="3 6" id="KW-0812">Transmembrane</keyword>
<gene>
    <name evidence="8" type="ordered locus">Mzhil_0079</name>
</gene>
<reference evidence="8 9" key="1">
    <citation type="submission" date="2010-07" db="EMBL/GenBank/DDBJ databases">
        <title>The complete genome of Methanosalsum zhilinae DSM 4017.</title>
        <authorList>
            <consortium name="US DOE Joint Genome Institute (JGI-PGF)"/>
            <person name="Lucas S."/>
            <person name="Copeland A."/>
            <person name="Lapidus A."/>
            <person name="Glavina del Rio T."/>
            <person name="Dalin E."/>
            <person name="Tice H."/>
            <person name="Bruce D."/>
            <person name="Goodwin L."/>
            <person name="Pitluck S."/>
            <person name="Kyrpides N."/>
            <person name="Mavromatis K."/>
            <person name="Ovchinnikova G."/>
            <person name="Daligault H."/>
            <person name="Detter J.C."/>
            <person name="Han C."/>
            <person name="Tapia R."/>
            <person name="Larimer F."/>
            <person name="Land M."/>
            <person name="Hauser L."/>
            <person name="Markowitz V."/>
            <person name="Cheng J.-F."/>
            <person name="Hugenholtz P."/>
            <person name="Woyke T."/>
            <person name="Wu D."/>
            <person name="Spring S."/>
            <person name="Schueler E."/>
            <person name="Brambilla E."/>
            <person name="Klenk H.-P."/>
            <person name="Eisen J.A."/>
        </authorList>
    </citation>
    <scope>NUCLEOTIDE SEQUENCE [LARGE SCALE GENOMIC DNA]</scope>
    <source>
        <strain evidence="9">DSM 4017 / NBRC 107636 / OCM 62 / WeN5</strain>
    </source>
</reference>
<evidence type="ECO:0000256" key="1">
    <source>
        <dbReference type="ARBA" id="ARBA00004651"/>
    </source>
</evidence>
<evidence type="ECO:0000313" key="8">
    <source>
        <dbReference type="EMBL" id="AEH59960.1"/>
    </source>
</evidence>
<keyword evidence="2" id="KW-1003">Cell membrane</keyword>
<dbReference type="HOGENOM" id="CLU_001265_10_6_2"/>
<dbReference type="Gene3D" id="1.20.1250.20">
    <property type="entry name" value="MFS general substrate transporter like domains"/>
    <property type="match status" value="2"/>
</dbReference>
<feature type="transmembrane region" description="Helical" evidence="6">
    <location>
        <begin position="36"/>
        <end position="60"/>
    </location>
</feature>
<dbReference type="AlphaFoldDB" id="F7XMU3"/>
<evidence type="ECO:0000256" key="5">
    <source>
        <dbReference type="ARBA" id="ARBA00023136"/>
    </source>
</evidence>
<evidence type="ECO:0000256" key="4">
    <source>
        <dbReference type="ARBA" id="ARBA00022989"/>
    </source>
</evidence>
<dbReference type="Proteomes" id="UP000006622">
    <property type="component" value="Chromosome"/>
</dbReference>
<keyword evidence="4 6" id="KW-1133">Transmembrane helix</keyword>
<dbReference type="InterPro" id="IPR001958">
    <property type="entry name" value="Tet-R_TetA/multi-R_MdtG-like"/>
</dbReference>
<evidence type="ECO:0000256" key="6">
    <source>
        <dbReference type="SAM" id="Phobius"/>
    </source>
</evidence>
<comment type="subcellular location">
    <subcellularLocation>
        <location evidence="1">Cell membrane</location>
        <topology evidence="1">Multi-pass membrane protein</topology>
    </subcellularLocation>
</comment>
<feature type="transmembrane region" description="Helical" evidence="6">
    <location>
        <begin position="159"/>
        <end position="178"/>
    </location>
</feature>
<evidence type="ECO:0000313" key="9">
    <source>
        <dbReference type="Proteomes" id="UP000006622"/>
    </source>
</evidence>
<dbReference type="InterPro" id="IPR050189">
    <property type="entry name" value="MFS_Efflux_Transporters"/>
</dbReference>
<feature type="transmembrane region" description="Helical" evidence="6">
    <location>
        <begin position="371"/>
        <end position="390"/>
    </location>
</feature>
<dbReference type="CDD" id="cd17325">
    <property type="entry name" value="MFS_MdtG_SLC18_like"/>
    <property type="match status" value="1"/>
</dbReference>
<sequence length="421" mass="45789">MCLYLFINAASDQRTTHGKIMMSDARNTYIDRERQIFLLSTGTFCIFLALLSLIPLLPMISDELAISRSELGWVAGVFMICMALFQIPFGLLSDRFGRRPMIISGMLIFTAGVFMLGISSTFVSLLAARAISGIGAAIFFTTSFTMVGDLYRLRERGHAMGILAIATGFGTVLGYSMGGLLGDLYGWRFVFIWFSALTLLVAISFLLLKETGYCTEGGYCYRDMIYLSFDVFRIKSVVLVTLIAMMCNMASIGSSYVLPFYAQDAGMSVAVTGLIFIPFAIVSSAGASACGKCSDIVGRRRPLIVVTTIAGLALVIFSWLPVNAPAMAVNFALVGLCFGPVVTLTSTILVDHVVREDSHILGTSMGTFNMIRWMGAAFGPVAGGIMLEVYGPELSFMVFGLLILISAVLSIMIYEEWMDNE</sequence>
<keyword evidence="5 6" id="KW-0472">Membrane</keyword>
<dbReference type="InterPro" id="IPR020846">
    <property type="entry name" value="MFS_dom"/>
</dbReference>
<evidence type="ECO:0000256" key="2">
    <source>
        <dbReference type="ARBA" id="ARBA00022475"/>
    </source>
</evidence>
<dbReference type="PRINTS" id="PR01035">
    <property type="entry name" value="TCRTETA"/>
</dbReference>
<proteinExistence type="predicted"/>
<name>F7XMU3_METZD</name>
<dbReference type="Pfam" id="PF07690">
    <property type="entry name" value="MFS_1"/>
    <property type="match status" value="1"/>
</dbReference>
<feature type="transmembrane region" description="Helical" evidence="6">
    <location>
        <begin position="237"/>
        <end position="258"/>
    </location>
</feature>
<dbReference type="GO" id="GO:0005886">
    <property type="term" value="C:plasma membrane"/>
    <property type="evidence" value="ECO:0007669"/>
    <property type="project" value="UniProtKB-SubCell"/>
</dbReference>
<feature type="transmembrane region" description="Helical" evidence="6">
    <location>
        <begin position="126"/>
        <end position="147"/>
    </location>
</feature>
<evidence type="ECO:0000256" key="3">
    <source>
        <dbReference type="ARBA" id="ARBA00022692"/>
    </source>
</evidence>
<feature type="transmembrane region" description="Helical" evidence="6">
    <location>
        <begin position="190"/>
        <end position="208"/>
    </location>
</feature>
<dbReference type="SUPFAM" id="SSF103473">
    <property type="entry name" value="MFS general substrate transporter"/>
    <property type="match status" value="1"/>
</dbReference>
<accession>F7XMU3</accession>
<dbReference type="InterPro" id="IPR011701">
    <property type="entry name" value="MFS"/>
</dbReference>
<feature type="transmembrane region" description="Helical" evidence="6">
    <location>
        <begin position="72"/>
        <end position="92"/>
    </location>
</feature>
<organism evidence="8 9">
    <name type="scientific">Methanosalsum zhilinae (strain DSM 4017 / NBRC 107636 / OCM 62 / WeN5)</name>
    <name type="common">Methanohalophilus zhilinae</name>
    <dbReference type="NCBI Taxonomy" id="679901"/>
    <lineage>
        <taxon>Archaea</taxon>
        <taxon>Methanobacteriati</taxon>
        <taxon>Methanobacteriota</taxon>
        <taxon>Stenosarchaea group</taxon>
        <taxon>Methanomicrobia</taxon>
        <taxon>Methanosarcinales</taxon>
        <taxon>Methanosarcinaceae</taxon>
        <taxon>Methanosalsum</taxon>
    </lineage>
</organism>
<evidence type="ECO:0000259" key="7">
    <source>
        <dbReference type="PROSITE" id="PS50850"/>
    </source>
</evidence>
<feature type="transmembrane region" description="Helical" evidence="6">
    <location>
        <begin position="303"/>
        <end position="322"/>
    </location>
</feature>
<dbReference type="GO" id="GO:0022857">
    <property type="term" value="F:transmembrane transporter activity"/>
    <property type="evidence" value="ECO:0007669"/>
    <property type="project" value="InterPro"/>
</dbReference>
<keyword evidence="9" id="KW-1185">Reference proteome</keyword>